<feature type="repeat" description="TPR" evidence="3">
    <location>
        <begin position="723"/>
        <end position="756"/>
    </location>
</feature>
<dbReference type="SMART" id="SM00028">
    <property type="entry name" value="TPR"/>
    <property type="match status" value="6"/>
</dbReference>
<organism evidence="5 6">
    <name type="scientific">Malassezia psittaci</name>
    <dbReference type="NCBI Taxonomy" id="1821823"/>
    <lineage>
        <taxon>Eukaryota</taxon>
        <taxon>Fungi</taxon>
        <taxon>Dikarya</taxon>
        <taxon>Basidiomycota</taxon>
        <taxon>Ustilaginomycotina</taxon>
        <taxon>Malasseziomycetes</taxon>
        <taxon>Malasseziales</taxon>
        <taxon>Malasseziaceae</taxon>
        <taxon>Malassezia</taxon>
    </lineage>
</organism>
<proteinExistence type="inferred from homology"/>
<dbReference type="Pfam" id="PF13181">
    <property type="entry name" value="TPR_8"/>
    <property type="match status" value="2"/>
</dbReference>
<dbReference type="Gene3D" id="1.25.40.10">
    <property type="entry name" value="Tetratricopeptide repeat domain"/>
    <property type="match status" value="4"/>
</dbReference>
<dbReference type="Proteomes" id="UP001214628">
    <property type="component" value="Chromosome 7"/>
</dbReference>
<keyword evidence="1 3" id="KW-0802">TPR repeat</keyword>
<accession>A0AAF0FIQ9</accession>
<gene>
    <name evidence="5" type="primary">CDC27</name>
    <name evidence="5" type="ORF">MPSI1_003866</name>
</gene>
<name>A0AAF0FIQ9_9BASI</name>
<evidence type="ECO:0000256" key="4">
    <source>
        <dbReference type="SAM" id="MobiDB-lite"/>
    </source>
</evidence>
<feature type="compositionally biased region" description="Basic and acidic residues" evidence="4">
    <location>
        <begin position="397"/>
        <end position="411"/>
    </location>
</feature>
<feature type="region of interest" description="Disordered" evidence="4">
    <location>
        <begin position="828"/>
        <end position="858"/>
    </location>
</feature>
<dbReference type="AlphaFoldDB" id="A0AAF0FIQ9"/>
<evidence type="ECO:0000256" key="2">
    <source>
        <dbReference type="ARBA" id="ARBA00038210"/>
    </source>
</evidence>
<evidence type="ECO:0000256" key="3">
    <source>
        <dbReference type="PROSITE-ProRule" id="PRU00339"/>
    </source>
</evidence>
<dbReference type="GO" id="GO:0005737">
    <property type="term" value="C:cytoplasm"/>
    <property type="evidence" value="ECO:0007669"/>
    <property type="project" value="TreeGrafter"/>
</dbReference>
<dbReference type="SUPFAM" id="SSF48452">
    <property type="entry name" value="TPR-like"/>
    <property type="match status" value="1"/>
</dbReference>
<dbReference type="EMBL" id="CP118381">
    <property type="protein sequence ID" value="WFD45188.1"/>
    <property type="molecule type" value="Genomic_DNA"/>
</dbReference>
<evidence type="ECO:0000313" key="5">
    <source>
        <dbReference type="EMBL" id="WFD45188.1"/>
    </source>
</evidence>
<protein>
    <submittedName>
        <fullName evidence="5">Anaphase-promoting complex subunit cdc27</fullName>
    </submittedName>
</protein>
<feature type="compositionally biased region" description="Polar residues" evidence="4">
    <location>
        <begin position="301"/>
        <end position="314"/>
    </location>
</feature>
<feature type="compositionally biased region" description="Low complexity" evidence="4">
    <location>
        <begin position="467"/>
        <end position="482"/>
    </location>
</feature>
<dbReference type="GO" id="GO:0007091">
    <property type="term" value="P:metaphase/anaphase transition of mitotic cell cycle"/>
    <property type="evidence" value="ECO:0007669"/>
    <property type="project" value="TreeGrafter"/>
</dbReference>
<feature type="compositionally biased region" description="Polar residues" evidence="4">
    <location>
        <begin position="250"/>
        <end position="260"/>
    </location>
</feature>
<feature type="repeat" description="TPR" evidence="3">
    <location>
        <begin position="553"/>
        <end position="586"/>
    </location>
</feature>
<dbReference type="Pfam" id="PF13432">
    <property type="entry name" value="TPR_16"/>
    <property type="match status" value="1"/>
</dbReference>
<dbReference type="GO" id="GO:0051301">
    <property type="term" value="P:cell division"/>
    <property type="evidence" value="ECO:0007669"/>
    <property type="project" value="TreeGrafter"/>
</dbReference>
<evidence type="ECO:0000256" key="1">
    <source>
        <dbReference type="ARBA" id="ARBA00022803"/>
    </source>
</evidence>
<reference evidence="5" key="1">
    <citation type="submission" date="2023-02" db="EMBL/GenBank/DDBJ databases">
        <title>Mating type loci evolution in Malassezia.</title>
        <authorList>
            <person name="Coelho M.A."/>
        </authorList>
    </citation>
    <scope>NUCLEOTIDE SEQUENCE</scope>
    <source>
        <strain evidence="5">CBS 14136</strain>
    </source>
</reference>
<dbReference type="GO" id="GO:0031145">
    <property type="term" value="P:anaphase-promoting complex-dependent catabolic process"/>
    <property type="evidence" value="ECO:0007669"/>
    <property type="project" value="TreeGrafter"/>
</dbReference>
<comment type="similarity">
    <text evidence="2">Belongs to the APC3/CDC27 family.</text>
</comment>
<dbReference type="InterPro" id="IPR011990">
    <property type="entry name" value="TPR-like_helical_dom_sf"/>
</dbReference>
<sequence>MGASRAEGGRNVRTHPPGTRVKHAQHLASLAEGYLHRNDASLGAQMTSPDLASATFYATHALALDPHSVQARRVLATCYRMDGAEQVFPFAPSSLGHASDAMQVGSSRAGALAAVHLLQHGTHASFTDLQSARIYASACTALGRFREAQDALEWTTNQPMISTSASCLTPSSHMNGDDTPVASKLDVSQARTQLGRIAMKQARYTDAAAFFTEAREYDPWNWAAYTGLCDLGLAPAAADAFPDSLLNEQTANSSTTNHTPIDNHPNPESKPNNLAALTQLPTSNNAQLTTESSSRSMSGSTRAANLHPNTTSNLKRARAEPTQAIGSRVSKPLRRVTPRAAALRSGMSRTNAVPPPPKDTMVPPVPQLPSRTLNNSRTTNTNLSDWDVISGQNAAKLDPRRSALSRTESRSGAKLRPASVASRTDSGLRRGMNDAKPPVGSRRMPSVKDSGKVMRPASDSSKDAALTNSGAGSNTTSTTIGTQPSDLDNQPCPLPTEAKTKNTESQLYTLHLLRDLGEAYRLVRLFRGREAIALLDMTQVPPNSLRASHRSCASVHCLLGRAFHDAGDYAEAETHFAKARELEPYLLMHMDIYSLVLFQLHREVQLSALAQDLLEIDPRAAVAHIAAGNTWSLQHQHDAAYQCFIQATLVAPECAYAYTLAGYEALDLEQPSRAVRLFRCARRCDKRHWNALAGLGQVYLRQGQAALASEAYVEAYLINGSNAVLLDLLGYALEQSGDLQGALVVYQRAIQMNPKAAMTRLKKAQLLLRMVHAQGHDQDTIPPLSARDRIQRRNAAHTELLQVCALAPMEPQVHLLLARSYMRMGGGRFASQGSHHEDHSPPSTPEFGATGAKHEARPPQRYAKQIANHLAAAMDLDPRCVREVNAMGEGTKLALHAYGHTSIAEDDHEDTQAYDGAFVASDGESIDGDALFLDRPPTMLHYDDSTGSADMQASRSIDMHSWRSIDMHA</sequence>
<dbReference type="PROSITE" id="PS50005">
    <property type="entry name" value="TPR"/>
    <property type="match status" value="3"/>
</dbReference>
<feature type="compositionally biased region" description="Polar residues" evidence="4">
    <location>
        <begin position="269"/>
        <end position="291"/>
    </location>
</feature>
<dbReference type="PANTHER" id="PTHR12558:SF13">
    <property type="entry name" value="CELL DIVISION CYCLE PROTEIN 27 HOMOLOG"/>
    <property type="match status" value="1"/>
</dbReference>
<dbReference type="PANTHER" id="PTHR12558">
    <property type="entry name" value="CELL DIVISION CYCLE 16,23,27"/>
    <property type="match status" value="1"/>
</dbReference>
<feature type="compositionally biased region" description="Low complexity" evidence="4">
    <location>
        <begin position="370"/>
        <end position="384"/>
    </location>
</feature>
<feature type="region of interest" description="Disordered" evidence="4">
    <location>
        <begin position="250"/>
        <end position="323"/>
    </location>
</feature>
<feature type="region of interest" description="Disordered" evidence="4">
    <location>
        <begin position="338"/>
        <end position="500"/>
    </location>
</feature>
<dbReference type="GO" id="GO:0005680">
    <property type="term" value="C:anaphase-promoting complex"/>
    <property type="evidence" value="ECO:0007669"/>
    <property type="project" value="TreeGrafter"/>
</dbReference>
<dbReference type="GO" id="GO:0016567">
    <property type="term" value="P:protein ubiquitination"/>
    <property type="evidence" value="ECO:0007669"/>
    <property type="project" value="TreeGrafter"/>
</dbReference>
<dbReference type="InterPro" id="IPR019734">
    <property type="entry name" value="TPR_rpt"/>
</dbReference>
<keyword evidence="6" id="KW-1185">Reference proteome</keyword>
<feature type="repeat" description="TPR" evidence="3">
    <location>
        <begin position="188"/>
        <end position="221"/>
    </location>
</feature>
<evidence type="ECO:0000313" key="6">
    <source>
        <dbReference type="Proteomes" id="UP001214628"/>
    </source>
</evidence>
<feature type="compositionally biased region" description="Pro residues" evidence="4">
    <location>
        <begin position="353"/>
        <end position="367"/>
    </location>
</feature>